<gene>
    <name evidence="4" type="ORF">B0487_1590</name>
</gene>
<feature type="domain" description="GmrSD restriction endonucleases C-terminal" evidence="3">
    <location>
        <begin position="123"/>
        <end position="228"/>
    </location>
</feature>
<feature type="compositionally biased region" description="Low complexity" evidence="1">
    <location>
        <begin position="253"/>
        <end position="280"/>
    </location>
</feature>
<name>A0A1X2Z3E5_BIFAD</name>
<dbReference type="PANTHER" id="PTHR24094">
    <property type="entry name" value="SECRETED PROTEIN"/>
    <property type="match status" value="1"/>
</dbReference>
<keyword evidence="2" id="KW-0732">Signal</keyword>
<dbReference type="EMBL" id="LNKD01000001">
    <property type="protein sequence ID" value="OSG88671.1"/>
    <property type="molecule type" value="Genomic_DNA"/>
</dbReference>
<feature type="chain" id="PRO_5012032825" evidence="2">
    <location>
        <begin position="34"/>
        <end position="312"/>
    </location>
</feature>
<dbReference type="Proteomes" id="UP000193377">
    <property type="component" value="Unassembled WGS sequence"/>
</dbReference>
<comment type="caution">
    <text evidence="4">The sequence shown here is derived from an EMBL/GenBank/DDBJ whole genome shotgun (WGS) entry which is preliminary data.</text>
</comment>
<evidence type="ECO:0000313" key="5">
    <source>
        <dbReference type="Proteomes" id="UP000193377"/>
    </source>
</evidence>
<accession>A0A1X2Z3E5</accession>
<proteinExistence type="predicted"/>
<organism evidence="4 5">
    <name type="scientific">Bifidobacterium adolescentis</name>
    <dbReference type="NCBI Taxonomy" id="1680"/>
    <lineage>
        <taxon>Bacteria</taxon>
        <taxon>Bacillati</taxon>
        <taxon>Actinomycetota</taxon>
        <taxon>Actinomycetes</taxon>
        <taxon>Bifidobacteriales</taxon>
        <taxon>Bifidobacteriaceae</taxon>
        <taxon>Bifidobacterium</taxon>
    </lineage>
</organism>
<dbReference type="AlphaFoldDB" id="A0A1X2Z3E5"/>
<reference evidence="4 5" key="1">
    <citation type="journal article" date="2016" name="Sci. Rep.">
        <title>Evaluation of genetic diversity among strains of the human gut commensal Bifidobacterium adolescentis.</title>
        <authorList>
            <person name="Duranti S."/>
            <person name="Milani C."/>
            <person name="Lugli G.A."/>
            <person name="Mancabelli L."/>
            <person name="Turroni F."/>
            <person name="Ferrario C."/>
            <person name="Mangifesta M."/>
            <person name="Viappiani A."/>
            <person name="Sanchez B."/>
            <person name="Margolles A."/>
            <person name="van Sinderen D."/>
            <person name="Ventura M."/>
        </authorList>
    </citation>
    <scope>NUCLEOTIDE SEQUENCE [LARGE SCALE GENOMIC DNA]</scope>
    <source>
        <strain evidence="4 5">487B</strain>
    </source>
</reference>
<feature type="region of interest" description="Disordered" evidence="1">
    <location>
        <begin position="243"/>
        <end position="294"/>
    </location>
</feature>
<dbReference type="RefSeq" id="WP_085393281.1">
    <property type="nucleotide sequence ID" value="NZ_LNKD01000001.1"/>
</dbReference>
<evidence type="ECO:0000313" key="4">
    <source>
        <dbReference type="EMBL" id="OSG88671.1"/>
    </source>
</evidence>
<protein>
    <submittedName>
        <fullName evidence="4">Calcium-binding protein</fullName>
    </submittedName>
</protein>
<dbReference type="PANTHER" id="PTHR24094:SF15">
    <property type="entry name" value="AMP-DEPENDENT SYNTHETASE_LIGASE DOMAIN-CONTAINING PROTEIN-RELATED"/>
    <property type="match status" value="1"/>
</dbReference>
<evidence type="ECO:0000259" key="3">
    <source>
        <dbReference type="Pfam" id="PF07510"/>
    </source>
</evidence>
<evidence type="ECO:0000256" key="2">
    <source>
        <dbReference type="SAM" id="SignalP"/>
    </source>
</evidence>
<sequence>MSCLRKNIGQGIRLAISSILVLSLLTVGTPASANPATGSIPVGQSATQVLGTLTVGVKSNASSDRKSHQWNKVVGKTGNYTTRDLVLERDMDNVTYTSRGNVNTGILLEPYTGKTIHFQRGQSNKTEGGSASNRDGGIQIDHVVAYAEAYRSGLDKLDFAQRDAYYNDPDVLLASQAEANNVKKDGTIAEWEPSNQTFQCDYASLQIGIKAKYGLMVDQKEHDKLAQVLASCPAETIISTSQVKQRLTGGTSGSNTTGNSDDNTNGSNNQSNQPNGSTSGKNNSHTTNKHHITSTKKNWVKNLFNGLLKRFF</sequence>
<feature type="signal peptide" evidence="2">
    <location>
        <begin position="1"/>
        <end position="33"/>
    </location>
</feature>
<evidence type="ECO:0000256" key="1">
    <source>
        <dbReference type="SAM" id="MobiDB-lite"/>
    </source>
</evidence>
<dbReference type="Pfam" id="PF07510">
    <property type="entry name" value="GmrSD_C"/>
    <property type="match status" value="1"/>
</dbReference>
<dbReference type="InterPro" id="IPR011089">
    <property type="entry name" value="GmrSD_C"/>
</dbReference>